<feature type="domain" description="DH" evidence="3">
    <location>
        <begin position="67"/>
        <end position="243"/>
    </location>
</feature>
<proteinExistence type="predicted"/>
<dbReference type="Gene3D" id="2.30.29.30">
    <property type="entry name" value="Pleckstrin-homology domain (PH domain)/Phosphotyrosine-binding domain (PTB)"/>
    <property type="match status" value="1"/>
</dbReference>
<dbReference type="InterPro" id="IPR000219">
    <property type="entry name" value="DH_dom"/>
</dbReference>
<dbReference type="AlphaFoldDB" id="A0A9J6CBI2"/>
<organism evidence="4 5">
    <name type="scientific">Polypedilum vanderplanki</name>
    <name type="common">Sleeping chironomid midge</name>
    <dbReference type="NCBI Taxonomy" id="319348"/>
    <lineage>
        <taxon>Eukaryota</taxon>
        <taxon>Metazoa</taxon>
        <taxon>Ecdysozoa</taxon>
        <taxon>Arthropoda</taxon>
        <taxon>Hexapoda</taxon>
        <taxon>Insecta</taxon>
        <taxon>Pterygota</taxon>
        <taxon>Neoptera</taxon>
        <taxon>Endopterygota</taxon>
        <taxon>Diptera</taxon>
        <taxon>Nematocera</taxon>
        <taxon>Chironomoidea</taxon>
        <taxon>Chironomidae</taxon>
        <taxon>Chironominae</taxon>
        <taxon>Polypedilum</taxon>
        <taxon>Polypedilum</taxon>
    </lineage>
</organism>
<dbReference type="Pfam" id="PF00169">
    <property type="entry name" value="PH"/>
    <property type="match status" value="1"/>
</dbReference>
<dbReference type="PANTHER" id="PTHR12673">
    <property type="entry name" value="FACIOGENITAL DYSPLASIA PROTEIN"/>
    <property type="match status" value="1"/>
</dbReference>
<feature type="compositionally biased region" description="Acidic residues" evidence="1">
    <location>
        <begin position="528"/>
        <end position="538"/>
    </location>
</feature>
<dbReference type="Proteomes" id="UP001107558">
    <property type="component" value="Chromosome 2"/>
</dbReference>
<dbReference type="SUPFAM" id="SSF50729">
    <property type="entry name" value="PH domain-like"/>
    <property type="match status" value="1"/>
</dbReference>
<dbReference type="PROSITE" id="PS50003">
    <property type="entry name" value="PH_DOMAIN"/>
    <property type="match status" value="1"/>
</dbReference>
<reference evidence="4" key="1">
    <citation type="submission" date="2021-03" db="EMBL/GenBank/DDBJ databases">
        <title>Chromosome level genome of the anhydrobiotic midge Polypedilum vanderplanki.</title>
        <authorList>
            <person name="Yoshida Y."/>
            <person name="Kikawada T."/>
            <person name="Gusev O."/>
        </authorList>
    </citation>
    <scope>NUCLEOTIDE SEQUENCE</scope>
    <source>
        <strain evidence="4">NIAS01</strain>
        <tissue evidence="4">Whole body or cell culture</tissue>
    </source>
</reference>
<dbReference type="CDD" id="cd00160">
    <property type="entry name" value="RhoGEF"/>
    <property type="match status" value="1"/>
</dbReference>
<dbReference type="OrthoDB" id="245697at2759"/>
<feature type="region of interest" description="Disordered" evidence="1">
    <location>
        <begin position="503"/>
        <end position="566"/>
    </location>
</feature>
<dbReference type="Pfam" id="PF00621">
    <property type="entry name" value="RhoGEF"/>
    <property type="match status" value="1"/>
</dbReference>
<dbReference type="Gene3D" id="1.20.900.10">
    <property type="entry name" value="Dbl homology (DH) domain"/>
    <property type="match status" value="1"/>
</dbReference>
<dbReference type="GO" id="GO:0035556">
    <property type="term" value="P:intracellular signal transduction"/>
    <property type="evidence" value="ECO:0007669"/>
    <property type="project" value="InterPro"/>
</dbReference>
<dbReference type="InterPro" id="IPR011993">
    <property type="entry name" value="PH-like_dom_sf"/>
</dbReference>
<name>A0A9J6CBI2_POLVA</name>
<dbReference type="PANTHER" id="PTHR12673:SF159">
    <property type="entry name" value="LD03170P"/>
    <property type="match status" value="1"/>
</dbReference>
<dbReference type="GO" id="GO:0005737">
    <property type="term" value="C:cytoplasm"/>
    <property type="evidence" value="ECO:0007669"/>
    <property type="project" value="TreeGrafter"/>
</dbReference>
<feature type="compositionally biased region" description="Polar residues" evidence="1">
    <location>
        <begin position="512"/>
        <end position="524"/>
    </location>
</feature>
<dbReference type="InterPro" id="IPR035899">
    <property type="entry name" value="DBL_dom_sf"/>
</dbReference>
<dbReference type="PROSITE" id="PS00741">
    <property type="entry name" value="DH_1"/>
    <property type="match status" value="1"/>
</dbReference>
<evidence type="ECO:0000256" key="1">
    <source>
        <dbReference type="SAM" id="MobiDB-lite"/>
    </source>
</evidence>
<feature type="domain" description="PH" evidence="2">
    <location>
        <begin position="273"/>
        <end position="372"/>
    </location>
</feature>
<dbReference type="SMART" id="SM00325">
    <property type="entry name" value="RhoGEF"/>
    <property type="match status" value="1"/>
</dbReference>
<dbReference type="EMBL" id="JADBJN010000002">
    <property type="protein sequence ID" value="KAG5679418.1"/>
    <property type="molecule type" value="Genomic_DNA"/>
</dbReference>
<dbReference type="InterPro" id="IPR001331">
    <property type="entry name" value="GDS_CDC24_CS"/>
</dbReference>
<comment type="caution">
    <text evidence="4">The sequence shown here is derived from an EMBL/GenBank/DDBJ whole genome shotgun (WGS) entry which is preliminary data.</text>
</comment>
<dbReference type="SMART" id="SM00233">
    <property type="entry name" value="PH"/>
    <property type="match status" value="1"/>
</dbReference>
<gene>
    <name evidence="4" type="ORF">PVAND_008985</name>
</gene>
<keyword evidence="5" id="KW-1185">Reference proteome</keyword>
<accession>A0A9J6CBI2</accession>
<sequence length="566" mass="66010">METPGRKKQNDDCVTPQMRMDLRKELQQAINRRNNLTTRSKLKAIKFLETSIEEENDATDFDRRNQLRRKAIEEILSSEKSYLNQLEKLMTFFVNPLKNLNLIEMSSQSQLFGQLELIYNINQELLMRLENDLDDVANAFLKLAPFFKIYSVFAFDYRNSMILLQNLTTKNTPFRNFLEKTESRPEVQQKLNSLLIAPIQRVPRYRLLLQQVLLYTSPADSDYKLIQESIKQIESTINHINSVVEDQENTQTMLNIQNSLMNRIPHIVRPSRRFIKEGMLFKYSANGTMLKRYCVLCSDIFMYCKVLKDRKPDTAVENSLDCCCIFPLKKCKVVEIFAGKFKLTCMSEGIILCSEDVQTGRGWIKALKDTIDMHIETRKTIRKDSSKRKPMRKKEIKKFEKLEAELMSPNEKKSHYDKIFYGANVSSTDIEVDNEQRDNSCFHSRRLRKRRHSEMENEDTRSNHKSIFATIKEKFGFGDNRDNKKSAKSILSSVNGEHNLSYQHNEKGDMSCDSNHSFTDNTNKQHIEEEEEEESDDDGGFKDIEHNISTTEGCHIHATATDAEKE</sequence>
<dbReference type="InterPro" id="IPR051092">
    <property type="entry name" value="FYVE_RhoGEF_PH"/>
</dbReference>
<dbReference type="PROSITE" id="PS50010">
    <property type="entry name" value="DH_2"/>
    <property type="match status" value="1"/>
</dbReference>
<evidence type="ECO:0000259" key="2">
    <source>
        <dbReference type="PROSITE" id="PS50003"/>
    </source>
</evidence>
<dbReference type="SUPFAM" id="SSF48065">
    <property type="entry name" value="DBL homology domain (DH-domain)"/>
    <property type="match status" value="1"/>
</dbReference>
<protein>
    <submittedName>
        <fullName evidence="4">Uncharacterized protein</fullName>
    </submittedName>
</protein>
<evidence type="ECO:0000259" key="3">
    <source>
        <dbReference type="PROSITE" id="PS50010"/>
    </source>
</evidence>
<dbReference type="InterPro" id="IPR001849">
    <property type="entry name" value="PH_domain"/>
</dbReference>
<evidence type="ECO:0000313" key="5">
    <source>
        <dbReference type="Proteomes" id="UP001107558"/>
    </source>
</evidence>
<dbReference type="GO" id="GO:0005085">
    <property type="term" value="F:guanyl-nucleotide exchange factor activity"/>
    <property type="evidence" value="ECO:0007669"/>
    <property type="project" value="InterPro"/>
</dbReference>
<evidence type="ECO:0000313" key="4">
    <source>
        <dbReference type="EMBL" id="KAG5679418.1"/>
    </source>
</evidence>